<gene>
    <name evidence="1" type="ORF">DS079_10885</name>
</gene>
<evidence type="ECO:0000313" key="2">
    <source>
        <dbReference type="Proteomes" id="UP000274327"/>
    </source>
</evidence>
<evidence type="ECO:0000313" key="1">
    <source>
        <dbReference type="EMBL" id="RRR18244.1"/>
    </source>
</evidence>
<dbReference type="Proteomes" id="UP000274327">
    <property type="component" value="Unassembled WGS sequence"/>
</dbReference>
<name>A0A426SJ87_9MICO</name>
<protein>
    <submittedName>
        <fullName evidence="1">Uncharacterized protein</fullName>
    </submittedName>
</protein>
<accession>A0A426SJ87</accession>
<comment type="caution">
    <text evidence="1">The sequence shown here is derived from an EMBL/GenBank/DDBJ whole genome shotgun (WGS) entry which is preliminary data.</text>
</comment>
<dbReference type="AlphaFoldDB" id="A0A426SJ87"/>
<organism evidence="1 2">
    <name type="scientific">Brachybacterium paraconglomeratum</name>
    <dbReference type="NCBI Taxonomy" id="173362"/>
    <lineage>
        <taxon>Bacteria</taxon>
        <taxon>Bacillati</taxon>
        <taxon>Actinomycetota</taxon>
        <taxon>Actinomycetes</taxon>
        <taxon>Micrococcales</taxon>
        <taxon>Dermabacteraceae</taxon>
        <taxon>Brachybacterium</taxon>
    </lineage>
</organism>
<dbReference type="EMBL" id="QOCI01000008">
    <property type="protein sequence ID" value="RRR18244.1"/>
    <property type="molecule type" value="Genomic_DNA"/>
</dbReference>
<sequence>MAQSGVYAPGPVIDADVTIRVNGIVREHVSMDWAGDTTGGLPDQVVSAGTGMRSRTGTILWAQEDVQAEPPHPLRQAGGWPPREGDGVVIDATVDTGQGPYQYRRFTGRLGRTTGSLIDGTLSSQITDTLGDALQEMVTVPPMAWRPGADPSAWAVAYRAFEAAGLGHLPPPDDDVVVHYTGQGETSAVAGTVAAPGGMSGDPYYGLWHRNPRLTPASSPARSGRDVLVIARGAPLWASWVQVALSDGTRVRLDMTTAGEMTVTHNGTVIGTAQWADDTPVPVLAFQLTTTGVRVWTSLSRFRQVIPATISRTATIAEVTGAGSGFSARYLTYAATGTDVVASTPKHPLRWFRSSLSGASVRATRGVENVRARQVVDAWGEATLNAIWMDEHGVPTTRPRDHLLAASTARTVHVRERVLDGRWSVGDDQVRSGVIVNGEEGLLDYPSDIQPRATLYQESSARSLDAPEVTERFLSVPSEEEWGPVDLVPSKFGIDPMLGSLPAIGTWIAAVSSLSNSSEDPETWVHQNNITYTAQFERLGQRTIKVTETVANITGGRTVYLKTPLEGTQIHYTFRGVASPTIRGFWKSTWADYQVRSEQRGPAWAEPLVLEAGSWLTPTEAQAVADVLAAEVTSPIPTLSGVQVLWDPTRQIGDVEEWVAHDKNGDESWRARVLVTGYSEAWTGQVPEQSVDVRVIAWTDPIAGKTYDHLSSAYATYAGMTGTYQQVYDALPGAR</sequence>
<proteinExistence type="predicted"/>
<keyword evidence="2" id="KW-1185">Reference proteome</keyword>
<reference evidence="1 2" key="1">
    <citation type="submission" date="2018-07" db="EMBL/GenBank/DDBJ databases">
        <title>Brachybacteriurn paraconglorneratum KCTC 9916.</title>
        <authorList>
            <person name="Li Y."/>
        </authorList>
    </citation>
    <scope>NUCLEOTIDE SEQUENCE [LARGE SCALE GENOMIC DNA]</scope>
    <source>
        <strain evidence="1 2">KCTC 9916</strain>
    </source>
</reference>